<protein>
    <recommendedName>
        <fullName evidence="2">Surface presentation of antigen domain-containing protein</fullName>
    </recommendedName>
</protein>
<dbReference type="InterPro" id="IPR056746">
    <property type="entry name" value="SPAN_dom"/>
</dbReference>
<feature type="region of interest" description="Disordered" evidence="1">
    <location>
        <begin position="120"/>
        <end position="176"/>
    </location>
</feature>
<organism evidence="3 4">
    <name type="scientific">Pandoraea terrae</name>
    <dbReference type="NCBI Taxonomy" id="1537710"/>
    <lineage>
        <taxon>Bacteria</taxon>
        <taxon>Pseudomonadati</taxon>
        <taxon>Pseudomonadota</taxon>
        <taxon>Betaproteobacteria</taxon>
        <taxon>Burkholderiales</taxon>
        <taxon>Burkholderiaceae</taxon>
        <taxon>Pandoraea</taxon>
    </lineage>
</organism>
<gene>
    <name evidence="3" type="ORF">PTE30175_01231</name>
</gene>
<name>A0A5E4TAR2_9BURK</name>
<dbReference type="EMBL" id="CABPRZ010000004">
    <property type="protein sequence ID" value="VVD84531.1"/>
    <property type="molecule type" value="Genomic_DNA"/>
</dbReference>
<accession>A0A5E4TAR2</accession>
<dbReference type="OrthoDB" id="8941818at2"/>
<sequence>MDEISIGSAATPPAAADMMPVVALSDAFGAELRRRSLRDDVQKDVAASSPGALGVQAPQDFAQPMTNGGTLRRSAQAVAPGRGPDAAYMTYVANVSVEKKEVSGPTTSWRDASAYEVGAPHRPTAAGSVSGDEGPKVADAPGANTRVGGREAGETTEGITTAKSGGEPPESADDAPVLSDARVAKRIVGASTEGVLIGQAMSPMPGGGRVPVSLGSGAAPKQSFANRSADTEGTPQGKGRDMHYPLSSWGTGHFVRVEFQGTGAGAGFVLHPSSDAVQQRMQMHWQAAAGEPWQLAHEHSGNPQQRNGGDPDDDDPQANDTERIC</sequence>
<feature type="compositionally biased region" description="Polar residues" evidence="1">
    <location>
        <begin position="223"/>
        <end position="234"/>
    </location>
</feature>
<feature type="domain" description="Surface presentation of antigen" evidence="2">
    <location>
        <begin position="237"/>
        <end position="315"/>
    </location>
</feature>
<feature type="region of interest" description="Disordered" evidence="1">
    <location>
        <begin position="200"/>
        <end position="245"/>
    </location>
</feature>
<proteinExistence type="predicted"/>
<evidence type="ECO:0000256" key="1">
    <source>
        <dbReference type="SAM" id="MobiDB-lite"/>
    </source>
</evidence>
<evidence type="ECO:0000313" key="3">
    <source>
        <dbReference type="EMBL" id="VVD84531.1"/>
    </source>
</evidence>
<dbReference type="Proteomes" id="UP000414233">
    <property type="component" value="Unassembled WGS sequence"/>
</dbReference>
<evidence type="ECO:0000313" key="4">
    <source>
        <dbReference type="Proteomes" id="UP000414233"/>
    </source>
</evidence>
<feature type="region of interest" description="Disordered" evidence="1">
    <location>
        <begin position="287"/>
        <end position="325"/>
    </location>
</feature>
<dbReference type="AlphaFoldDB" id="A0A5E4TAR2"/>
<dbReference type="Pfam" id="PF02510">
    <property type="entry name" value="SPAN"/>
    <property type="match status" value="1"/>
</dbReference>
<reference evidence="3 4" key="1">
    <citation type="submission" date="2019-08" db="EMBL/GenBank/DDBJ databases">
        <authorList>
            <person name="Peeters C."/>
        </authorList>
    </citation>
    <scope>NUCLEOTIDE SEQUENCE [LARGE SCALE GENOMIC DNA]</scope>
    <source>
        <strain evidence="3 4">LMG 30175</strain>
    </source>
</reference>
<feature type="region of interest" description="Disordered" evidence="1">
    <location>
        <begin position="45"/>
        <end position="68"/>
    </location>
</feature>
<dbReference type="RefSeq" id="WP_150696178.1">
    <property type="nucleotide sequence ID" value="NZ_CABPRZ010000004.1"/>
</dbReference>
<evidence type="ECO:0000259" key="2">
    <source>
        <dbReference type="Pfam" id="PF02510"/>
    </source>
</evidence>
<keyword evidence="4" id="KW-1185">Reference proteome</keyword>